<evidence type="ECO:0000313" key="2">
    <source>
        <dbReference type="EMBL" id="ABE64816.1"/>
    </source>
</evidence>
<keyword evidence="3" id="KW-1185">Reference proteome</keyword>
<feature type="region of interest" description="Disordered" evidence="1">
    <location>
        <begin position="1"/>
        <end position="22"/>
    </location>
</feature>
<protein>
    <recommendedName>
        <fullName evidence="4">Gluconate 2-dehydrogenase subunit 3 family protein</fullName>
    </recommendedName>
</protein>
<dbReference type="RefSeq" id="WP_011504923.1">
    <property type="nucleotide sequence ID" value="NC_007959.1"/>
</dbReference>
<dbReference type="EMBL" id="CP000320">
    <property type="protein sequence ID" value="ABE64816.1"/>
    <property type="molecule type" value="Genomic_DNA"/>
</dbReference>
<dbReference type="KEGG" id="nha:Nham_4193"/>
<dbReference type="AlphaFoldDB" id="Q1QG31"/>
<gene>
    <name evidence="2" type="ordered locus">Nham_4193</name>
</gene>
<reference evidence="3" key="1">
    <citation type="submission" date="2006-03" db="EMBL/GenBank/DDBJ databases">
        <title>Complete sequence of plasmid 1 of Nitrobacter hamburgensis X14.</title>
        <authorList>
            <consortium name="US DOE Joint Genome Institute"/>
            <person name="Copeland A."/>
            <person name="Lucas S."/>
            <person name="Lapidus A."/>
            <person name="Barry K."/>
            <person name="Detter J.C."/>
            <person name="Glavina del Rio T."/>
            <person name="Hammon N."/>
            <person name="Israni S."/>
            <person name="Dalin E."/>
            <person name="Tice H."/>
            <person name="Pitluck S."/>
            <person name="Chain P."/>
            <person name="Malfatti S."/>
            <person name="Shin M."/>
            <person name="Vergez L."/>
            <person name="Schmutz J."/>
            <person name="Larimer F."/>
            <person name="Land M."/>
            <person name="Hauser L."/>
            <person name="Kyrpides N."/>
            <person name="Ivanova N."/>
            <person name="Ward B."/>
            <person name="Arp D."/>
            <person name="Klotz M."/>
            <person name="Stein L."/>
            <person name="O'Mullan G."/>
            <person name="Starkenburg S."/>
            <person name="Sayavedra L."/>
            <person name="Poret-Peterson A.T."/>
            <person name="Gentry M.E."/>
            <person name="Bruce D."/>
            <person name="Richardson P."/>
        </authorList>
    </citation>
    <scope>NUCLEOTIDE SEQUENCE [LARGE SCALE GENOMIC DNA]</scope>
    <source>
        <strain evidence="3">DSM 10229 / NCIMB 13809 / X14</strain>
        <plasmid evidence="3">Plasmid pNITHX1</plasmid>
    </source>
</reference>
<dbReference type="OrthoDB" id="9780765at2"/>
<geneLocation type="plasmid" evidence="3">
    <name>pNITHX1</name>
</geneLocation>
<sequence>MPDSRPGTRFPGYDVLSKRQGPSWNDKTREVIARRLSTGSEPQFFAADEFLTVVAAANRIVPQPPTRSAIPVAALVDRKLHLAQSDGYRPPGTPRDGDAWRLGLKALDAETRAAFDAPFHILLEADQDVLLQRMQKGELRNPAWTEMTSDVFFRMRLARDIVLAYYAHPTAWSEIGWGGPASPRGYVRMGYDERDPWEAAEVRDGDIESARRKNNRVR</sequence>
<proteinExistence type="predicted"/>
<dbReference type="HOGENOM" id="CLU_102501_0_0_5"/>
<dbReference type="InterPro" id="IPR027056">
    <property type="entry name" value="Gluconate_2DH_su3"/>
</dbReference>
<keyword evidence="2" id="KW-0614">Plasmid</keyword>
<evidence type="ECO:0000256" key="1">
    <source>
        <dbReference type="SAM" id="MobiDB-lite"/>
    </source>
</evidence>
<name>Q1QG31_NITHX</name>
<accession>Q1QG31</accession>
<dbReference type="Proteomes" id="UP000001953">
    <property type="component" value="Plasmid 1"/>
</dbReference>
<dbReference type="Pfam" id="PF13618">
    <property type="entry name" value="Gluconate_2-dh3"/>
    <property type="match status" value="1"/>
</dbReference>
<evidence type="ECO:0008006" key="4">
    <source>
        <dbReference type="Google" id="ProtNLM"/>
    </source>
</evidence>
<organism evidence="2 3">
    <name type="scientific">Nitrobacter hamburgensis (strain DSM 10229 / NCIMB 13809 / X14)</name>
    <dbReference type="NCBI Taxonomy" id="323097"/>
    <lineage>
        <taxon>Bacteria</taxon>
        <taxon>Pseudomonadati</taxon>
        <taxon>Pseudomonadota</taxon>
        <taxon>Alphaproteobacteria</taxon>
        <taxon>Hyphomicrobiales</taxon>
        <taxon>Nitrobacteraceae</taxon>
        <taxon>Nitrobacter</taxon>
    </lineage>
</organism>
<evidence type="ECO:0000313" key="3">
    <source>
        <dbReference type="Proteomes" id="UP000001953"/>
    </source>
</evidence>